<reference evidence="1 2" key="1">
    <citation type="submission" date="2014-04" db="EMBL/GenBank/DDBJ databases">
        <authorList>
            <consortium name="DOE Joint Genome Institute"/>
            <person name="Kuo A."/>
            <person name="Ruytinx J."/>
            <person name="Rineau F."/>
            <person name="Colpaert J."/>
            <person name="Kohler A."/>
            <person name="Nagy L.G."/>
            <person name="Floudas D."/>
            <person name="Copeland A."/>
            <person name="Barry K.W."/>
            <person name="Cichocki N."/>
            <person name="Veneault-Fourrey C."/>
            <person name="LaButti K."/>
            <person name="Lindquist E.A."/>
            <person name="Lipzen A."/>
            <person name="Lundell T."/>
            <person name="Morin E."/>
            <person name="Murat C."/>
            <person name="Sun H."/>
            <person name="Tunlid A."/>
            <person name="Henrissat B."/>
            <person name="Grigoriev I.V."/>
            <person name="Hibbett D.S."/>
            <person name="Martin F."/>
            <person name="Nordberg H.P."/>
            <person name="Cantor M.N."/>
            <person name="Hua S.X."/>
        </authorList>
    </citation>
    <scope>NUCLEOTIDE SEQUENCE [LARGE SCALE GENOMIC DNA]</scope>
    <source>
        <strain evidence="1 2">UH-Slu-Lm8-n1</strain>
    </source>
</reference>
<dbReference type="HOGENOM" id="CLU_1349690_0_0_1"/>
<dbReference type="InParanoid" id="A0A0D0AFW6"/>
<gene>
    <name evidence="1" type="ORF">CY34DRAFT_479903</name>
</gene>
<sequence length="203" mass="22520">MKASDVCNHLLNNTSQSFPTGDALHSSVLDRLFSLFHRFRSNNVEATEPLQSLTPSAFHPRVLFARLSSLVHRSPPKNDAPSKLQQPPTTSRLDRRALIVRLSSLLPQLPLNTNDDTELHPTTPSGLSLDALIDRLSSFFRSQPHIHKEAELSQYLGRPHVVEAAAVRDKEVLFTGPPPPPKHTTAHPVTRPGVVHDTACSRY</sequence>
<protein>
    <submittedName>
        <fullName evidence="1">Uncharacterized protein</fullName>
    </submittedName>
</protein>
<proteinExistence type="predicted"/>
<organism evidence="1 2">
    <name type="scientific">Suillus luteus UH-Slu-Lm8-n1</name>
    <dbReference type="NCBI Taxonomy" id="930992"/>
    <lineage>
        <taxon>Eukaryota</taxon>
        <taxon>Fungi</taxon>
        <taxon>Dikarya</taxon>
        <taxon>Basidiomycota</taxon>
        <taxon>Agaricomycotina</taxon>
        <taxon>Agaricomycetes</taxon>
        <taxon>Agaricomycetidae</taxon>
        <taxon>Boletales</taxon>
        <taxon>Suillineae</taxon>
        <taxon>Suillaceae</taxon>
        <taxon>Suillus</taxon>
    </lineage>
</organism>
<reference evidence="2" key="2">
    <citation type="submission" date="2015-01" db="EMBL/GenBank/DDBJ databases">
        <title>Evolutionary Origins and Diversification of the Mycorrhizal Mutualists.</title>
        <authorList>
            <consortium name="DOE Joint Genome Institute"/>
            <consortium name="Mycorrhizal Genomics Consortium"/>
            <person name="Kohler A."/>
            <person name="Kuo A."/>
            <person name="Nagy L.G."/>
            <person name="Floudas D."/>
            <person name="Copeland A."/>
            <person name="Barry K.W."/>
            <person name="Cichocki N."/>
            <person name="Veneault-Fourrey C."/>
            <person name="LaButti K."/>
            <person name="Lindquist E.A."/>
            <person name="Lipzen A."/>
            <person name="Lundell T."/>
            <person name="Morin E."/>
            <person name="Murat C."/>
            <person name="Riley R."/>
            <person name="Ohm R."/>
            <person name="Sun H."/>
            <person name="Tunlid A."/>
            <person name="Henrissat B."/>
            <person name="Grigoriev I.V."/>
            <person name="Hibbett D.S."/>
            <person name="Martin F."/>
        </authorList>
    </citation>
    <scope>NUCLEOTIDE SEQUENCE [LARGE SCALE GENOMIC DNA]</scope>
    <source>
        <strain evidence="2">UH-Slu-Lm8-n1</strain>
    </source>
</reference>
<accession>A0A0D0AFW6</accession>
<dbReference type="OrthoDB" id="2686823at2759"/>
<dbReference type="AlphaFoldDB" id="A0A0D0AFW6"/>
<evidence type="ECO:0000313" key="1">
    <source>
        <dbReference type="EMBL" id="KIK37019.1"/>
    </source>
</evidence>
<dbReference type="EMBL" id="KN835480">
    <property type="protein sequence ID" value="KIK37019.1"/>
    <property type="molecule type" value="Genomic_DNA"/>
</dbReference>
<evidence type="ECO:0000313" key="2">
    <source>
        <dbReference type="Proteomes" id="UP000054485"/>
    </source>
</evidence>
<keyword evidence="2" id="KW-1185">Reference proteome</keyword>
<name>A0A0D0AFW6_9AGAM</name>
<dbReference type="Proteomes" id="UP000054485">
    <property type="component" value="Unassembled WGS sequence"/>
</dbReference>